<evidence type="ECO:0000313" key="1">
    <source>
        <dbReference type="EMBL" id="NEC77805.1"/>
    </source>
</evidence>
<dbReference type="AlphaFoldDB" id="A0A6G3TUN3"/>
<organism evidence="1">
    <name type="scientific">Streptomyces sp. SID7958</name>
    <dbReference type="NCBI Taxonomy" id="2706093"/>
    <lineage>
        <taxon>Bacteria</taxon>
        <taxon>Bacillati</taxon>
        <taxon>Actinomycetota</taxon>
        <taxon>Actinomycetes</taxon>
        <taxon>Kitasatosporales</taxon>
        <taxon>Streptomycetaceae</taxon>
        <taxon>Streptomyces</taxon>
    </lineage>
</organism>
<proteinExistence type="predicted"/>
<reference evidence="1" key="1">
    <citation type="submission" date="2020-01" db="EMBL/GenBank/DDBJ databases">
        <title>Insect and environment-associated Actinomycetes.</title>
        <authorList>
            <person name="Currrie C."/>
            <person name="Chevrette M."/>
            <person name="Carlson C."/>
            <person name="Stubbendieck R."/>
            <person name="Wendt-Pienkowski E."/>
        </authorList>
    </citation>
    <scope>NUCLEOTIDE SEQUENCE</scope>
    <source>
        <strain evidence="1">SID7958</strain>
    </source>
</reference>
<accession>A0A6G3TUN3</accession>
<name>A0A6G3TUN3_9ACTN</name>
<gene>
    <name evidence="1" type="ORF">G3I38_00750</name>
</gene>
<feature type="non-terminal residue" evidence="1">
    <location>
        <position position="67"/>
    </location>
</feature>
<dbReference type="RefSeq" id="WP_164332484.1">
    <property type="nucleotide sequence ID" value="NZ_JAAGMU010000046.1"/>
</dbReference>
<dbReference type="EMBL" id="JAAGMU010000046">
    <property type="protein sequence ID" value="NEC77805.1"/>
    <property type="molecule type" value="Genomic_DNA"/>
</dbReference>
<protein>
    <submittedName>
        <fullName evidence="1">Uncharacterized protein</fullName>
    </submittedName>
</protein>
<sequence>MEQFRDALALVDRYGARRLLLVTEDVHVTGQGAERPVPGQAVLGGLALAVAPESAGSWAHWVDLASG</sequence>
<comment type="caution">
    <text evidence="1">The sequence shown here is derived from an EMBL/GenBank/DDBJ whole genome shotgun (WGS) entry which is preliminary data.</text>
</comment>